<dbReference type="GO" id="GO:0045340">
    <property type="term" value="F:mercury ion binding"/>
    <property type="evidence" value="ECO:0007669"/>
    <property type="project" value="InterPro"/>
</dbReference>
<protein>
    <recommendedName>
        <fullName evidence="1">Mercuric resistance operon regulatory protein</fullName>
    </recommendedName>
</protein>
<keyword evidence="9" id="KW-0804">Transcription</keyword>
<evidence type="ECO:0000259" key="11">
    <source>
        <dbReference type="PROSITE" id="PS50937"/>
    </source>
</evidence>
<keyword evidence="4" id="KW-0479">Metal-binding</keyword>
<comment type="function">
    <text evidence="10">Mediates the mercuric-dependent induction of mercury resistance operon. In the absence of mercury MerR represses transcription by binding tightly to the mer operator region; when mercury is present the dimeric complex binds a single ion and becomes a potent transcriptional activator, while remaining bound to the mer site.</text>
</comment>
<keyword evidence="3" id="KW-0678">Repressor</keyword>
<evidence type="ECO:0000256" key="10">
    <source>
        <dbReference type="ARBA" id="ARBA00024874"/>
    </source>
</evidence>
<dbReference type="GO" id="GO:0003700">
    <property type="term" value="F:DNA-binding transcription factor activity"/>
    <property type="evidence" value="ECO:0007669"/>
    <property type="project" value="InterPro"/>
</dbReference>
<dbReference type="Gene3D" id="1.10.1660.10">
    <property type="match status" value="1"/>
</dbReference>
<dbReference type="AlphaFoldDB" id="A0A401JA50"/>
<dbReference type="PANTHER" id="PTHR30204">
    <property type="entry name" value="REDOX-CYCLING DRUG-SENSING TRANSCRIPTIONAL ACTIVATOR SOXR"/>
    <property type="match status" value="1"/>
</dbReference>
<dbReference type="GO" id="GO:0003677">
    <property type="term" value="F:DNA binding"/>
    <property type="evidence" value="ECO:0007669"/>
    <property type="project" value="UniProtKB-KW"/>
</dbReference>
<dbReference type="NCBIfam" id="TIGR02051">
    <property type="entry name" value="MerR"/>
    <property type="match status" value="1"/>
</dbReference>
<evidence type="ECO:0000256" key="3">
    <source>
        <dbReference type="ARBA" id="ARBA00022491"/>
    </source>
</evidence>
<accession>A0A401JA50</accession>
<keyword evidence="13" id="KW-1185">Reference proteome</keyword>
<reference evidence="12 13" key="1">
    <citation type="journal article" date="2019" name="Front. Microbiol.">
        <title>Genomes of Neutrophilic Sulfur-Oxidizing Chemolithoautotrophs Representing 9 Proteobacterial Species From 8 Genera.</title>
        <authorList>
            <person name="Watanabe T."/>
            <person name="Kojima H."/>
            <person name="Umezawa K."/>
            <person name="Hori C."/>
            <person name="Takasuka T.E."/>
            <person name="Kato Y."/>
            <person name="Fukui M."/>
        </authorList>
    </citation>
    <scope>NUCLEOTIDE SEQUENCE [LARGE SCALE GENOMIC DNA]</scope>
    <source>
        <strain evidence="12 13">TTN</strain>
    </source>
</reference>
<comment type="caution">
    <text evidence="12">The sequence shown here is derived from an EMBL/GenBank/DDBJ whole genome shotgun (WGS) entry which is preliminary data.</text>
</comment>
<dbReference type="PROSITE" id="PS50937">
    <property type="entry name" value="HTH_MERR_2"/>
    <property type="match status" value="1"/>
</dbReference>
<evidence type="ECO:0000256" key="2">
    <source>
        <dbReference type="ARBA" id="ARBA00022466"/>
    </source>
</evidence>
<sequence length="146" mass="16406">MVRSQQDFEEVENMHHQDMTIGMLARQAGVNLETIRYYQRRGLLTAPAKPLGGIRRYTDIDVTRIKFIKRAQHLGFTLEEVGALLKLEDGAHCTEARSIAVEKLADVKKRLEGLRGIEQTLQTLVTECATQKGNVCCPLIASLLEN</sequence>
<evidence type="ECO:0000256" key="9">
    <source>
        <dbReference type="ARBA" id="ARBA00023163"/>
    </source>
</evidence>
<keyword evidence="5" id="KW-0476">Mercury</keyword>
<dbReference type="SMART" id="SM00422">
    <property type="entry name" value="HTH_MERR"/>
    <property type="match status" value="1"/>
</dbReference>
<evidence type="ECO:0000256" key="5">
    <source>
        <dbReference type="ARBA" id="ARBA00022914"/>
    </source>
</evidence>
<proteinExistence type="predicted"/>
<dbReference type="Pfam" id="PF13411">
    <property type="entry name" value="MerR_1"/>
    <property type="match status" value="1"/>
</dbReference>
<dbReference type="InterPro" id="IPR047057">
    <property type="entry name" value="MerR_fam"/>
</dbReference>
<name>A0A401JA50_9PROT</name>
<keyword evidence="6" id="KW-0805">Transcription regulation</keyword>
<dbReference type="PROSITE" id="PS00552">
    <property type="entry name" value="HTH_MERR_1"/>
    <property type="match status" value="1"/>
</dbReference>
<dbReference type="GO" id="GO:0046689">
    <property type="term" value="P:response to mercury ion"/>
    <property type="evidence" value="ECO:0007669"/>
    <property type="project" value="UniProtKB-KW"/>
</dbReference>
<dbReference type="RefSeq" id="WP_223247607.1">
    <property type="nucleotide sequence ID" value="NZ_BGOW01000002.1"/>
</dbReference>
<evidence type="ECO:0000256" key="4">
    <source>
        <dbReference type="ARBA" id="ARBA00022723"/>
    </source>
</evidence>
<feature type="domain" description="HTH merR-type" evidence="11">
    <location>
        <begin position="18"/>
        <end position="87"/>
    </location>
</feature>
<evidence type="ECO:0000313" key="13">
    <source>
        <dbReference type="Proteomes" id="UP000286806"/>
    </source>
</evidence>
<dbReference type="InterPro" id="IPR011794">
    <property type="entry name" value="MerR"/>
</dbReference>
<dbReference type="CDD" id="cd04783">
    <property type="entry name" value="HTH_MerR1"/>
    <property type="match status" value="1"/>
</dbReference>
<keyword evidence="2" id="KW-0475">Mercuric resistance</keyword>
<evidence type="ECO:0000256" key="7">
    <source>
        <dbReference type="ARBA" id="ARBA00023125"/>
    </source>
</evidence>
<dbReference type="InterPro" id="IPR000551">
    <property type="entry name" value="MerR-type_HTH_dom"/>
</dbReference>
<keyword evidence="8" id="KW-0010">Activator</keyword>
<keyword evidence="7" id="KW-0238">DNA-binding</keyword>
<organism evidence="12 13">
    <name type="scientific">Sulfuriferula multivorans</name>
    <dbReference type="NCBI Taxonomy" id="1559896"/>
    <lineage>
        <taxon>Bacteria</taxon>
        <taxon>Pseudomonadati</taxon>
        <taxon>Pseudomonadota</taxon>
        <taxon>Betaproteobacteria</taxon>
        <taxon>Nitrosomonadales</taxon>
        <taxon>Sulfuricellaceae</taxon>
        <taxon>Sulfuriferula</taxon>
    </lineage>
</organism>
<dbReference type="PANTHER" id="PTHR30204:SF69">
    <property type="entry name" value="MERR-FAMILY TRANSCRIPTIONAL REGULATOR"/>
    <property type="match status" value="1"/>
</dbReference>
<dbReference type="EMBL" id="BGOW01000002">
    <property type="protein sequence ID" value="GBL44509.1"/>
    <property type="molecule type" value="Genomic_DNA"/>
</dbReference>
<dbReference type="SUPFAM" id="SSF46955">
    <property type="entry name" value="Putative DNA-binding domain"/>
    <property type="match status" value="1"/>
</dbReference>
<evidence type="ECO:0000256" key="6">
    <source>
        <dbReference type="ARBA" id="ARBA00023015"/>
    </source>
</evidence>
<dbReference type="PRINTS" id="PR00040">
    <property type="entry name" value="HTHMERR"/>
</dbReference>
<evidence type="ECO:0000313" key="12">
    <source>
        <dbReference type="EMBL" id="GBL44509.1"/>
    </source>
</evidence>
<gene>
    <name evidence="12" type="ORF">SFMTTN_0306</name>
</gene>
<evidence type="ECO:0000256" key="1">
    <source>
        <dbReference type="ARBA" id="ARBA00017146"/>
    </source>
</evidence>
<evidence type="ECO:0000256" key="8">
    <source>
        <dbReference type="ARBA" id="ARBA00023159"/>
    </source>
</evidence>
<dbReference type="InterPro" id="IPR009061">
    <property type="entry name" value="DNA-bd_dom_put_sf"/>
</dbReference>
<dbReference type="Proteomes" id="UP000286806">
    <property type="component" value="Unassembled WGS sequence"/>
</dbReference>